<keyword evidence="4" id="KW-1185">Reference proteome</keyword>
<reference evidence="2 4" key="1">
    <citation type="submission" date="2024-05" db="EMBL/GenBank/DDBJ databases">
        <title>Culex pipiens pipiens assembly and annotation.</title>
        <authorList>
            <person name="Alout H."/>
            <person name="Durand T."/>
        </authorList>
    </citation>
    <scope>NUCLEOTIDE SEQUENCE [LARGE SCALE GENOMIC DNA]</scope>
    <source>
        <strain evidence="2">HA-2024</strain>
        <tissue evidence="2">Whole body</tissue>
    </source>
</reference>
<dbReference type="EMBL" id="JBEHCU010006846">
    <property type="protein sequence ID" value="KAL1396078.1"/>
    <property type="molecule type" value="Genomic_DNA"/>
</dbReference>
<dbReference type="AlphaFoldDB" id="A0ABD1D929"/>
<evidence type="ECO:0000313" key="2">
    <source>
        <dbReference type="EMBL" id="KAL1396077.1"/>
    </source>
</evidence>
<evidence type="ECO:0000313" key="3">
    <source>
        <dbReference type="EMBL" id="KAL1396078.1"/>
    </source>
</evidence>
<sequence length="160" mass="18131">MKWTHPGFPVGLSKQHGYKHRRREEQEPFQLILEELPRPRGVSTFTLPTFSRGLEPNSTIICTKCPKLAGDHGNEQQQQHWRQNQNRTSSSAAFCSNRYVAPDPWHQITVACHSPVRVEYARSFYTTAVNRPVVAAPATASDAARSLAPIRSDIVQRPWS</sequence>
<evidence type="ECO:0000313" key="4">
    <source>
        <dbReference type="Proteomes" id="UP001562425"/>
    </source>
</evidence>
<organism evidence="2 4">
    <name type="scientific">Culex pipiens pipiens</name>
    <name type="common">Northern house mosquito</name>
    <dbReference type="NCBI Taxonomy" id="38569"/>
    <lineage>
        <taxon>Eukaryota</taxon>
        <taxon>Metazoa</taxon>
        <taxon>Ecdysozoa</taxon>
        <taxon>Arthropoda</taxon>
        <taxon>Hexapoda</taxon>
        <taxon>Insecta</taxon>
        <taxon>Pterygota</taxon>
        <taxon>Neoptera</taxon>
        <taxon>Endopterygota</taxon>
        <taxon>Diptera</taxon>
        <taxon>Nematocera</taxon>
        <taxon>Culicoidea</taxon>
        <taxon>Culicidae</taxon>
        <taxon>Culicinae</taxon>
        <taxon>Culicini</taxon>
        <taxon>Culex</taxon>
        <taxon>Culex</taxon>
    </lineage>
</organism>
<comment type="caution">
    <text evidence="2">The sequence shown here is derived from an EMBL/GenBank/DDBJ whole genome shotgun (WGS) entry which is preliminary data.</text>
</comment>
<dbReference type="EMBL" id="JBEHCU010006846">
    <property type="protein sequence ID" value="KAL1396077.1"/>
    <property type="molecule type" value="Genomic_DNA"/>
</dbReference>
<protein>
    <submittedName>
        <fullName evidence="2">Uncharacterized protein</fullName>
    </submittedName>
</protein>
<accession>A0ABD1D929</accession>
<name>A0ABD1D929_CULPP</name>
<proteinExistence type="predicted"/>
<feature type="region of interest" description="Disordered" evidence="1">
    <location>
        <begin position="1"/>
        <end position="21"/>
    </location>
</feature>
<gene>
    <name evidence="2" type="ORF">pipiens_010776</name>
    <name evidence="3" type="ORF">pipiens_010777</name>
</gene>
<dbReference type="Proteomes" id="UP001562425">
    <property type="component" value="Unassembled WGS sequence"/>
</dbReference>
<evidence type="ECO:0000256" key="1">
    <source>
        <dbReference type="SAM" id="MobiDB-lite"/>
    </source>
</evidence>